<reference evidence="1 2" key="1">
    <citation type="submission" date="2020-08" db="EMBL/GenBank/DDBJ databases">
        <title>Sequencing the genomes of 1000 actinobacteria strains.</title>
        <authorList>
            <person name="Klenk H.-P."/>
        </authorList>
    </citation>
    <scope>NUCLEOTIDE SEQUENCE [LARGE SCALE GENOMIC DNA]</scope>
    <source>
        <strain evidence="1 2">DSM 45886</strain>
    </source>
</reference>
<gene>
    <name evidence="1" type="ORF">FHR38_000341</name>
</gene>
<dbReference type="AlphaFoldDB" id="A0A7W7SKS0"/>
<proteinExistence type="predicted"/>
<dbReference type="RefSeq" id="WP_184532146.1">
    <property type="nucleotide sequence ID" value="NZ_JACHJW010000001.1"/>
</dbReference>
<dbReference type="Proteomes" id="UP000578819">
    <property type="component" value="Unassembled WGS sequence"/>
</dbReference>
<name>A0A7W7SKS0_9ACTN</name>
<evidence type="ECO:0000313" key="2">
    <source>
        <dbReference type="Proteomes" id="UP000578819"/>
    </source>
</evidence>
<protein>
    <submittedName>
        <fullName evidence="1">Uncharacterized protein</fullName>
    </submittedName>
</protein>
<comment type="caution">
    <text evidence="1">The sequence shown here is derived from an EMBL/GenBank/DDBJ whole genome shotgun (WGS) entry which is preliminary data.</text>
</comment>
<evidence type="ECO:0000313" key="1">
    <source>
        <dbReference type="EMBL" id="MBB4956608.1"/>
    </source>
</evidence>
<keyword evidence="2" id="KW-1185">Reference proteome</keyword>
<dbReference type="EMBL" id="JACHJW010000001">
    <property type="protein sequence ID" value="MBB4956608.1"/>
    <property type="molecule type" value="Genomic_DNA"/>
</dbReference>
<accession>A0A7W7SKS0</accession>
<sequence length="267" mass="29340">MIATSRVARQTNRWVRFAAVTVQVFPAVADEVTVAPGVLHDEAQWQEAVCGAHEALRHVPTGRGRHRVTVVDALTTEVDTGAGDVYEATAQAVRLALSLDPSPFASFSDPRMVTSWLRDRIGRRLVEVTEARYWNNGERDPDTAASLVHSWLHFDHRPPTQLHGCGDDVQLSIADPYLGYEMGQFGEVRVASAAVPDLLAGAVGRRLTDAAIILGPHDRPACAGLLLRLDEVKVAIGTFGDEWVLALDEPPTRLAPYWRLQPWIMQA</sequence>
<organism evidence="1 2">
    <name type="scientific">Micromonospora polyrhachis</name>
    <dbReference type="NCBI Taxonomy" id="1282883"/>
    <lineage>
        <taxon>Bacteria</taxon>
        <taxon>Bacillati</taxon>
        <taxon>Actinomycetota</taxon>
        <taxon>Actinomycetes</taxon>
        <taxon>Micromonosporales</taxon>
        <taxon>Micromonosporaceae</taxon>
        <taxon>Micromonospora</taxon>
    </lineage>
</organism>